<keyword evidence="2" id="KW-1185">Reference proteome</keyword>
<gene>
    <name evidence="1" type="ORF">FN846DRAFT_928298</name>
</gene>
<organism evidence="1 2">
    <name type="scientific">Sphaerosporella brunnea</name>
    <dbReference type="NCBI Taxonomy" id="1250544"/>
    <lineage>
        <taxon>Eukaryota</taxon>
        <taxon>Fungi</taxon>
        <taxon>Dikarya</taxon>
        <taxon>Ascomycota</taxon>
        <taxon>Pezizomycotina</taxon>
        <taxon>Pezizomycetes</taxon>
        <taxon>Pezizales</taxon>
        <taxon>Pyronemataceae</taxon>
        <taxon>Sphaerosporella</taxon>
    </lineage>
</organism>
<evidence type="ECO:0008006" key="3">
    <source>
        <dbReference type="Google" id="ProtNLM"/>
    </source>
</evidence>
<sequence>MTSIGLLNLPPEIHLEISNYLSKLSKYELALTSRYFRVTIGPITLTRAEAFSLRLEEEQSDPARYCRVCSKCVRLLPFWNFSHKHAGARTKPVHRLCLDCFLNGYDFMQRQPQLVKWFFGLQIAVCHVCRQLVRCHDAAAISTPFLPHNCSLGVDPNTPVVDGSAEPSIRCLRTRADRLEAKLPRSLLDFRSDKQSVNQIVRSFGLESIFAHLEHQADLH</sequence>
<dbReference type="Proteomes" id="UP000326924">
    <property type="component" value="Unassembled WGS sequence"/>
</dbReference>
<comment type="caution">
    <text evidence="1">The sequence shown here is derived from an EMBL/GenBank/DDBJ whole genome shotgun (WGS) entry which is preliminary data.</text>
</comment>
<reference evidence="1 2" key="1">
    <citation type="submission" date="2019-09" db="EMBL/GenBank/DDBJ databases">
        <title>Draft genome of the ectomycorrhizal ascomycete Sphaerosporella brunnea.</title>
        <authorList>
            <consortium name="DOE Joint Genome Institute"/>
            <person name="Benucci G.M."/>
            <person name="Marozzi G."/>
            <person name="Antonielli L."/>
            <person name="Sanchez S."/>
            <person name="Marco P."/>
            <person name="Wang X."/>
            <person name="Falini L.B."/>
            <person name="Barry K."/>
            <person name="Haridas S."/>
            <person name="Lipzen A."/>
            <person name="Labutti K."/>
            <person name="Grigoriev I.V."/>
            <person name="Murat C."/>
            <person name="Martin F."/>
            <person name="Albertini E."/>
            <person name="Donnini D."/>
            <person name="Bonito G."/>
        </authorList>
    </citation>
    <scope>NUCLEOTIDE SEQUENCE [LARGE SCALE GENOMIC DNA]</scope>
    <source>
        <strain evidence="1 2">Sb_GMNB300</strain>
    </source>
</reference>
<dbReference type="InParanoid" id="A0A5J5FA97"/>
<evidence type="ECO:0000313" key="2">
    <source>
        <dbReference type="Proteomes" id="UP000326924"/>
    </source>
</evidence>
<protein>
    <recommendedName>
        <fullName evidence="3">F-box domain-containing protein</fullName>
    </recommendedName>
</protein>
<dbReference type="AlphaFoldDB" id="A0A5J5FA97"/>
<proteinExistence type="predicted"/>
<name>A0A5J5FA97_9PEZI</name>
<accession>A0A5J5FA97</accession>
<dbReference type="OrthoDB" id="5281164at2759"/>
<dbReference type="EMBL" id="VXIS01000012">
    <property type="protein sequence ID" value="KAA8913723.1"/>
    <property type="molecule type" value="Genomic_DNA"/>
</dbReference>
<evidence type="ECO:0000313" key="1">
    <source>
        <dbReference type="EMBL" id="KAA8913723.1"/>
    </source>
</evidence>